<dbReference type="InterPro" id="IPR016024">
    <property type="entry name" value="ARM-type_fold"/>
</dbReference>
<protein>
    <submittedName>
        <fullName evidence="1">HEAT repeat protein</fullName>
    </submittedName>
</protein>
<evidence type="ECO:0000313" key="1">
    <source>
        <dbReference type="EMBL" id="MBB6049672.1"/>
    </source>
</evidence>
<gene>
    <name evidence="1" type="ORF">HNQ39_001434</name>
</gene>
<dbReference type="InterPro" id="IPR011989">
    <property type="entry name" value="ARM-like"/>
</dbReference>
<dbReference type="RefSeq" id="WP_184193268.1">
    <property type="nucleotide sequence ID" value="NZ_JACHGW010000001.1"/>
</dbReference>
<dbReference type="EMBL" id="JACHGW010000001">
    <property type="protein sequence ID" value="MBB6049672.1"/>
    <property type="molecule type" value="Genomic_DNA"/>
</dbReference>
<dbReference type="AlphaFoldDB" id="A0A7W9SN45"/>
<dbReference type="GO" id="GO:0016491">
    <property type="term" value="F:oxidoreductase activity"/>
    <property type="evidence" value="ECO:0007669"/>
    <property type="project" value="TreeGrafter"/>
</dbReference>
<accession>A0A7W9SN45</accession>
<sequence length="274" mass="30535">MGKKTERLFRELQGDNKKRAEAAAVELRLLAPRHYPRLLALADHPRATVRARLCSALGQLGGYDDSGPRLTRLGVPTLLRLLAHDPRARVRAAAAHALARGYHVRPGMLPALFAAAHDPSKRVRRGVCQALGGMCWDEGVTAPQCQQLHDIFLENLSSPDPYLRNWTAFFIHCKKLDSPALRAALWRLVDDPKDAVRAEACATLGLLGDRAIVPYLARQFESGTVWSWNLDAAVKLGDPAFLPALRRLRKGYRKTHWFYKSVTTALQAIQSRVL</sequence>
<dbReference type="Gene3D" id="1.25.10.10">
    <property type="entry name" value="Leucine-rich Repeat Variant"/>
    <property type="match status" value="1"/>
</dbReference>
<dbReference type="Pfam" id="PF13646">
    <property type="entry name" value="HEAT_2"/>
    <property type="match status" value="2"/>
</dbReference>
<dbReference type="SUPFAM" id="SSF48371">
    <property type="entry name" value="ARM repeat"/>
    <property type="match status" value="1"/>
</dbReference>
<proteinExistence type="predicted"/>
<reference evidence="1 2" key="1">
    <citation type="submission" date="2020-08" db="EMBL/GenBank/DDBJ databases">
        <title>Genomic Encyclopedia of Type Strains, Phase IV (KMG-IV): sequencing the most valuable type-strain genomes for metagenomic binning, comparative biology and taxonomic classification.</title>
        <authorList>
            <person name="Goeker M."/>
        </authorList>
    </citation>
    <scope>NUCLEOTIDE SEQUENCE [LARGE SCALE GENOMIC DNA]</scope>
    <source>
        <strain evidence="1 2">DSM 23562</strain>
    </source>
</reference>
<dbReference type="PANTHER" id="PTHR12697">
    <property type="entry name" value="PBS LYASE HEAT-LIKE PROTEIN"/>
    <property type="match status" value="1"/>
</dbReference>
<dbReference type="Proteomes" id="UP000520814">
    <property type="component" value="Unassembled WGS sequence"/>
</dbReference>
<comment type="caution">
    <text evidence="1">The sequence shown here is derived from an EMBL/GenBank/DDBJ whole genome shotgun (WGS) entry which is preliminary data.</text>
</comment>
<evidence type="ECO:0000313" key="2">
    <source>
        <dbReference type="Proteomes" id="UP000520814"/>
    </source>
</evidence>
<dbReference type="PANTHER" id="PTHR12697:SF5">
    <property type="entry name" value="DEOXYHYPUSINE HYDROXYLASE"/>
    <property type="match status" value="1"/>
</dbReference>
<name>A0A7W9SN45_ARMRO</name>
<keyword evidence="2" id="KW-1185">Reference proteome</keyword>
<organism evidence="1 2">
    <name type="scientific">Armatimonas rosea</name>
    <dbReference type="NCBI Taxonomy" id="685828"/>
    <lineage>
        <taxon>Bacteria</taxon>
        <taxon>Bacillati</taxon>
        <taxon>Armatimonadota</taxon>
        <taxon>Armatimonadia</taxon>
        <taxon>Armatimonadales</taxon>
        <taxon>Armatimonadaceae</taxon>
        <taxon>Armatimonas</taxon>
    </lineage>
</organism>